<dbReference type="InterPro" id="IPR036770">
    <property type="entry name" value="Ankyrin_rpt-contain_sf"/>
</dbReference>
<gene>
    <name evidence="4" type="primary">SwPV145</name>
</gene>
<name>A0A881SYF5_SWPV</name>
<dbReference type="Gene3D" id="1.25.40.20">
    <property type="entry name" value="Ankyrin repeat-containing domain"/>
    <property type="match status" value="2"/>
</dbReference>
<keyword evidence="1" id="KW-0677">Repeat</keyword>
<organismHost>
    <name type="scientific">Sus scrofa</name>
    <name type="common">Pig</name>
    <dbReference type="NCBI Taxonomy" id="9823"/>
</organismHost>
<organism evidence="4">
    <name type="scientific">Swinepox virus</name>
    <name type="common">SWPV</name>
    <dbReference type="NCBI Taxonomy" id="10276"/>
    <lineage>
        <taxon>Viruses</taxon>
        <taxon>Varidnaviria</taxon>
        <taxon>Bamfordvirae</taxon>
        <taxon>Nucleocytoviricota</taxon>
        <taxon>Pokkesviricetes</taxon>
        <taxon>Chitovirales</taxon>
        <taxon>Poxviridae</taxon>
        <taxon>Chordopoxvirinae</taxon>
        <taxon>Suipoxvirus</taxon>
        <taxon>Suipoxvirus swinepox</taxon>
    </lineage>
</organism>
<reference evidence="4" key="1">
    <citation type="journal article" date="2021" name="Arch. Virol.">
        <title>First complete genome characterization of swinepox virus directly from a clinical sample indicates divergence of a Eurasian-lineage virus.</title>
        <authorList>
            <person name="Aasdev A."/>
            <person name="Mishra A."/>
            <person name="Bora D.P."/>
            <person name="Kurkure N.V."/>
            <person name="Barman N.N."/>
            <person name="Raut A.A."/>
        </authorList>
    </citation>
    <scope>NUCLEOTIDE SEQUENCE</scope>
    <source>
        <strain evidence="4">SwPV/India-Assam/16</strain>
    </source>
</reference>
<dbReference type="InterPro" id="IPR002110">
    <property type="entry name" value="Ankyrin_rpt"/>
</dbReference>
<protein>
    <submittedName>
        <fullName evidence="4">Ankyrin-like protein</fullName>
    </submittedName>
</protein>
<evidence type="ECO:0000256" key="1">
    <source>
        <dbReference type="ARBA" id="ARBA00022737"/>
    </source>
</evidence>
<dbReference type="Pfam" id="PF12796">
    <property type="entry name" value="Ank_2"/>
    <property type="match status" value="2"/>
</dbReference>
<feature type="domain" description="PRANC" evidence="3">
    <location>
        <begin position="411"/>
        <end position="504"/>
    </location>
</feature>
<dbReference type="SMART" id="SM00248">
    <property type="entry name" value="ANK"/>
    <property type="match status" value="7"/>
</dbReference>
<keyword evidence="2" id="KW-0040">ANK repeat</keyword>
<dbReference type="SUPFAM" id="SSF48403">
    <property type="entry name" value="Ankyrin repeat"/>
    <property type="match status" value="1"/>
</dbReference>
<dbReference type="InterPro" id="IPR018272">
    <property type="entry name" value="PRANC_domain"/>
</dbReference>
<dbReference type="EMBL" id="MW036632">
    <property type="protein sequence ID" value="QQG31636.1"/>
    <property type="molecule type" value="Genomic_DNA"/>
</dbReference>
<dbReference type="PANTHER" id="PTHR24198:SF165">
    <property type="entry name" value="ANKYRIN REPEAT-CONTAINING PROTEIN-RELATED"/>
    <property type="match status" value="1"/>
</dbReference>
<evidence type="ECO:0000313" key="4">
    <source>
        <dbReference type="EMBL" id="QQG31636.1"/>
    </source>
</evidence>
<sequence>MKIYTHKTGIPIVYIGKMDDLYRYITVSDTVDVDNVRKLLSSCNIDVISTIFQKYLHRDDIKLDIVEEFVNNGVKLNGKDFDDKNIPLCTLLSNKFIDYNNAIDITSFMITHGADINKRNKDGRTPIFCLLHNSTLNNLEFVSFMIDHGADITIVDGFGFTSLQIYLQSSNVQLDLVELLIQKGVDVNIHNNWFYYNTLHCYIKKNYNRINMDIIKYIMDNGFIINENKFTKSTFLDILVSIIDSKNFDSNVVDFILKYIDINEKNIFDFTPLYCSVDANNEKMCSYLLKKNADPNIITVFGETCILTAINNHNKNILYKLLNYDIDINTIQNTLFKLEQDIINSTIDSYYYNNLVKKEHFIKLFLAYIVKRYEKNMGILFLDYPTLGEYFVKFIDTCMMEIFEMKSDKVGNTDIYSIIFTNKYIPIKYITCKKLKKYESFVVYGNEIKSIIKSSKIRYASVIKVTEYITSICSEETSLWNSIPIEIKHKIINNINNHDMYILYKNRKKK</sequence>
<proteinExistence type="predicted"/>
<accession>A0A881SYF5</accession>
<dbReference type="Proteomes" id="UP000671927">
    <property type="component" value="Segment"/>
</dbReference>
<evidence type="ECO:0000259" key="3">
    <source>
        <dbReference type="Pfam" id="PF09372"/>
    </source>
</evidence>
<evidence type="ECO:0000256" key="2">
    <source>
        <dbReference type="ARBA" id="ARBA00023043"/>
    </source>
</evidence>
<dbReference type="Pfam" id="PF09372">
    <property type="entry name" value="PRANC"/>
    <property type="match status" value="1"/>
</dbReference>
<dbReference type="PANTHER" id="PTHR24198">
    <property type="entry name" value="ANKYRIN REPEAT AND PROTEIN KINASE DOMAIN-CONTAINING PROTEIN"/>
    <property type="match status" value="1"/>
</dbReference>